<comment type="caution">
    <text evidence="1">The sequence shown here is derived from an EMBL/GenBank/DDBJ whole genome shotgun (WGS) entry which is preliminary data.</text>
</comment>
<feature type="non-terminal residue" evidence="1">
    <location>
        <position position="22"/>
    </location>
</feature>
<reference evidence="1" key="1">
    <citation type="journal article" date="2015" name="Nature">
        <title>Complex archaea that bridge the gap between prokaryotes and eukaryotes.</title>
        <authorList>
            <person name="Spang A."/>
            <person name="Saw J.H."/>
            <person name="Jorgensen S.L."/>
            <person name="Zaremba-Niedzwiedzka K."/>
            <person name="Martijn J."/>
            <person name="Lind A.E."/>
            <person name="van Eijk R."/>
            <person name="Schleper C."/>
            <person name="Guy L."/>
            <person name="Ettema T.J."/>
        </authorList>
    </citation>
    <scope>NUCLEOTIDE SEQUENCE</scope>
</reference>
<sequence>MSLDLNALNTSIYTALNVASIT</sequence>
<evidence type="ECO:0000313" key="1">
    <source>
        <dbReference type="EMBL" id="KKK87282.1"/>
    </source>
</evidence>
<dbReference type="AlphaFoldDB" id="A0A0F8Z0K6"/>
<proteinExistence type="predicted"/>
<organism evidence="1">
    <name type="scientific">marine sediment metagenome</name>
    <dbReference type="NCBI Taxonomy" id="412755"/>
    <lineage>
        <taxon>unclassified sequences</taxon>
        <taxon>metagenomes</taxon>
        <taxon>ecological metagenomes</taxon>
    </lineage>
</organism>
<accession>A0A0F8Z0K6</accession>
<name>A0A0F8Z0K6_9ZZZZ</name>
<protein>
    <submittedName>
        <fullName evidence="1">Uncharacterized protein</fullName>
    </submittedName>
</protein>
<dbReference type="EMBL" id="LAZR01050472">
    <property type="protein sequence ID" value="KKK87282.1"/>
    <property type="molecule type" value="Genomic_DNA"/>
</dbReference>
<gene>
    <name evidence="1" type="ORF">LCGC14_2754780</name>
</gene>